<dbReference type="PANTHER" id="PTHR21039">
    <property type="entry name" value="HISTIDINOL PHOSPHATASE-RELATED"/>
    <property type="match status" value="1"/>
</dbReference>
<evidence type="ECO:0000256" key="7">
    <source>
        <dbReference type="ARBA" id="ARBA00049158"/>
    </source>
</evidence>
<dbReference type="PANTHER" id="PTHR21039:SF0">
    <property type="entry name" value="HISTIDINOL-PHOSPHATASE"/>
    <property type="match status" value="1"/>
</dbReference>
<comment type="caution">
    <text evidence="10">The sequence shown here is derived from an EMBL/GenBank/DDBJ whole genome shotgun (WGS) entry which is preliminary data.</text>
</comment>
<dbReference type="InterPro" id="IPR016195">
    <property type="entry name" value="Pol/histidinol_Pase-like"/>
</dbReference>
<proteinExistence type="inferred from homology"/>
<sequence>MLPADSHVHSEWSWDTRTGSMEATCARAVEIGLPALAFTEHVDHTVWSVEPGEFDADGYLSSLCTPDGHLIPPRFDPAGYLAEIERCRSLFPGLRILSGLEVGEPHWHADAVAKLLEAGPFDRVIGSLHCLPNGDGGFTEPPALYSRRAATEVVRAYLAEIPSLVAGSEVFSVLTHIDYPLRYWPEQAGPFDLTVFEEEYRHALRVTAGSGRALEINTRLPMHADIVRWWREEGGQAVTFGSDAHEPSALARGFREAAEMARALGFRPGPNPYDFWGRA</sequence>
<evidence type="ECO:0000256" key="6">
    <source>
        <dbReference type="ARBA" id="ARBA00023102"/>
    </source>
</evidence>
<dbReference type="RefSeq" id="WP_181615732.1">
    <property type="nucleotide sequence ID" value="NZ_BAABAM010000010.1"/>
</dbReference>
<evidence type="ECO:0000256" key="4">
    <source>
        <dbReference type="ARBA" id="ARBA00022605"/>
    </source>
</evidence>
<feature type="domain" description="PHP" evidence="9">
    <location>
        <begin position="5"/>
        <end position="218"/>
    </location>
</feature>
<evidence type="ECO:0000256" key="2">
    <source>
        <dbReference type="ARBA" id="ARBA00009152"/>
    </source>
</evidence>
<comment type="similarity">
    <text evidence="2 8">Belongs to the PHP hydrolase family. HisK subfamily.</text>
</comment>
<comment type="pathway">
    <text evidence="1 8">Amino-acid biosynthesis; L-histidine biosynthesis; L-histidine from 5-phospho-alpha-D-ribose 1-diphosphate: step 8/9.</text>
</comment>
<dbReference type="GO" id="GO:0005737">
    <property type="term" value="C:cytoplasm"/>
    <property type="evidence" value="ECO:0007669"/>
    <property type="project" value="TreeGrafter"/>
</dbReference>
<keyword evidence="5 8" id="KW-0378">Hydrolase</keyword>
<dbReference type="GO" id="GO:0000105">
    <property type="term" value="P:L-histidine biosynthetic process"/>
    <property type="evidence" value="ECO:0007669"/>
    <property type="project" value="UniProtKB-UniRule"/>
</dbReference>
<evidence type="ECO:0000256" key="5">
    <source>
        <dbReference type="ARBA" id="ARBA00022801"/>
    </source>
</evidence>
<dbReference type="EMBL" id="JACDUR010000010">
    <property type="protein sequence ID" value="MBA2897007.1"/>
    <property type="molecule type" value="Genomic_DNA"/>
</dbReference>
<dbReference type="InterPro" id="IPR004013">
    <property type="entry name" value="PHP_dom"/>
</dbReference>
<organism evidence="10 11">
    <name type="scientific">Nonomuraea soli</name>
    <dbReference type="NCBI Taxonomy" id="1032476"/>
    <lineage>
        <taxon>Bacteria</taxon>
        <taxon>Bacillati</taxon>
        <taxon>Actinomycetota</taxon>
        <taxon>Actinomycetes</taxon>
        <taxon>Streptosporangiales</taxon>
        <taxon>Streptosporangiaceae</taxon>
        <taxon>Nonomuraea</taxon>
    </lineage>
</organism>
<dbReference type="SUPFAM" id="SSF89550">
    <property type="entry name" value="PHP domain-like"/>
    <property type="match status" value="1"/>
</dbReference>
<evidence type="ECO:0000256" key="8">
    <source>
        <dbReference type="RuleBase" id="RU366003"/>
    </source>
</evidence>
<keyword evidence="11" id="KW-1185">Reference proteome</keyword>
<keyword evidence="6 8" id="KW-0368">Histidine biosynthesis</keyword>
<dbReference type="UniPathway" id="UPA00031">
    <property type="reaction ID" value="UER00013"/>
</dbReference>
<protein>
    <recommendedName>
        <fullName evidence="3 8">Histidinol-phosphatase</fullName>
        <shortName evidence="8">HolPase</shortName>
        <ecNumber evidence="3 8">3.1.3.15</ecNumber>
    </recommendedName>
</protein>
<dbReference type="EC" id="3.1.3.15" evidence="3 8"/>
<dbReference type="InterPro" id="IPR010140">
    <property type="entry name" value="Histidinol_P_phosphatase_HisJ"/>
</dbReference>
<reference evidence="10 11" key="1">
    <citation type="submission" date="2020-07" db="EMBL/GenBank/DDBJ databases">
        <title>Genomic Encyclopedia of Type Strains, Phase IV (KMG-IV): sequencing the most valuable type-strain genomes for metagenomic binning, comparative biology and taxonomic classification.</title>
        <authorList>
            <person name="Goeker M."/>
        </authorList>
    </citation>
    <scope>NUCLEOTIDE SEQUENCE [LARGE SCALE GENOMIC DNA]</scope>
    <source>
        <strain evidence="10 11">DSM 45533</strain>
    </source>
</reference>
<gene>
    <name evidence="10" type="ORF">HNR30_008403</name>
</gene>
<keyword evidence="4 8" id="KW-0028">Amino-acid biosynthesis</keyword>
<dbReference type="Proteomes" id="UP000530928">
    <property type="component" value="Unassembled WGS sequence"/>
</dbReference>
<evidence type="ECO:0000256" key="3">
    <source>
        <dbReference type="ARBA" id="ARBA00013085"/>
    </source>
</evidence>
<accession>A0A7W0HVG4</accession>
<dbReference type="Pfam" id="PF02811">
    <property type="entry name" value="PHP"/>
    <property type="match status" value="1"/>
</dbReference>
<comment type="catalytic activity">
    <reaction evidence="7 8">
        <text>L-histidinol phosphate + H2O = L-histidinol + phosphate</text>
        <dbReference type="Rhea" id="RHEA:14465"/>
        <dbReference type="ChEBI" id="CHEBI:15377"/>
        <dbReference type="ChEBI" id="CHEBI:43474"/>
        <dbReference type="ChEBI" id="CHEBI:57699"/>
        <dbReference type="ChEBI" id="CHEBI:57980"/>
        <dbReference type="EC" id="3.1.3.15"/>
    </reaction>
</comment>
<dbReference type="Gene3D" id="3.20.20.140">
    <property type="entry name" value="Metal-dependent hydrolases"/>
    <property type="match status" value="1"/>
</dbReference>
<evidence type="ECO:0000259" key="9">
    <source>
        <dbReference type="Pfam" id="PF02811"/>
    </source>
</evidence>
<evidence type="ECO:0000313" key="10">
    <source>
        <dbReference type="EMBL" id="MBA2897007.1"/>
    </source>
</evidence>
<name>A0A7W0HVG4_9ACTN</name>
<evidence type="ECO:0000313" key="11">
    <source>
        <dbReference type="Proteomes" id="UP000530928"/>
    </source>
</evidence>
<dbReference type="AlphaFoldDB" id="A0A7W0HVG4"/>
<evidence type="ECO:0000256" key="1">
    <source>
        <dbReference type="ARBA" id="ARBA00004970"/>
    </source>
</evidence>
<dbReference type="GO" id="GO:0004401">
    <property type="term" value="F:histidinol-phosphatase activity"/>
    <property type="evidence" value="ECO:0007669"/>
    <property type="project" value="UniProtKB-UniRule"/>
</dbReference>